<comment type="caution">
    <text evidence="2">The sequence shown here is derived from an EMBL/GenBank/DDBJ whole genome shotgun (WGS) entry which is preliminary data.</text>
</comment>
<sequence>MKEKRKEAGRTNEGKIITEERRKNGRRRKEAQIKAERRRKQVVARKQERKNRELKRLKPRHVNTKGTEKTETKTCQHNSQKICYRLGQFLKITHPD</sequence>
<protein>
    <submittedName>
        <fullName evidence="2">Uncharacterized protein</fullName>
    </submittedName>
</protein>
<gene>
    <name evidence="2" type="ORF">QE152_g24893</name>
</gene>
<feature type="compositionally biased region" description="Basic and acidic residues" evidence="1">
    <location>
        <begin position="1"/>
        <end position="22"/>
    </location>
</feature>
<evidence type="ECO:0000313" key="3">
    <source>
        <dbReference type="Proteomes" id="UP001458880"/>
    </source>
</evidence>
<reference evidence="2 3" key="1">
    <citation type="journal article" date="2024" name="BMC Genomics">
        <title>De novo assembly and annotation of Popillia japonica's genome with initial clues to its potential as an invasive pest.</title>
        <authorList>
            <person name="Cucini C."/>
            <person name="Boschi S."/>
            <person name="Funari R."/>
            <person name="Cardaioli E."/>
            <person name="Iannotti N."/>
            <person name="Marturano G."/>
            <person name="Paoli F."/>
            <person name="Bruttini M."/>
            <person name="Carapelli A."/>
            <person name="Frati F."/>
            <person name="Nardi F."/>
        </authorList>
    </citation>
    <scope>NUCLEOTIDE SEQUENCE [LARGE SCALE GENOMIC DNA]</scope>
    <source>
        <strain evidence="2">DMR45628</strain>
    </source>
</reference>
<name>A0AAW1K3G9_POPJA</name>
<dbReference type="Proteomes" id="UP001458880">
    <property type="component" value="Unassembled WGS sequence"/>
</dbReference>
<organism evidence="2 3">
    <name type="scientific">Popillia japonica</name>
    <name type="common">Japanese beetle</name>
    <dbReference type="NCBI Taxonomy" id="7064"/>
    <lineage>
        <taxon>Eukaryota</taxon>
        <taxon>Metazoa</taxon>
        <taxon>Ecdysozoa</taxon>
        <taxon>Arthropoda</taxon>
        <taxon>Hexapoda</taxon>
        <taxon>Insecta</taxon>
        <taxon>Pterygota</taxon>
        <taxon>Neoptera</taxon>
        <taxon>Endopterygota</taxon>
        <taxon>Coleoptera</taxon>
        <taxon>Polyphaga</taxon>
        <taxon>Scarabaeiformia</taxon>
        <taxon>Scarabaeidae</taxon>
        <taxon>Rutelinae</taxon>
        <taxon>Popillia</taxon>
    </lineage>
</organism>
<feature type="region of interest" description="Disordered" evidence="1">
    <location>
        <begin position="1"/>
        <end position="73"/>
    </location>
</feature>
<keyword evidence="3" id="KW-1185">Reference proteome</keyword>
<accession>A0AAW1K3G9</accession>
<evidence type="ECO:0000313" key="2">
    <source>
        <dbReference type="EMBL" id="KAK9712458.1"/>
    </source>
</evidence>
<feature type="compositionally biased region" description="Basic residues" evidence="1">
    <location>
        <begin position="36"/>
        <end position="49"/>
    </location>
</feature>
<proteinExistence type="predicted"/>
<dbReference type="AlphaFoldDB" id="A0AAW1K3G9"/>
<evidence type="ECO:0000256" key="1">
    <source>
        <dbReference type="SAM" id="MobiDB-lite"/>
    </source>
</evidence>
<dbReference type="EMBL" id="JASPKY010000263">
    <property type="protein sequence ID" value="KAK9712458.1"/>
    <property type="molecule type" value="Genomic_DNA"/>
</dbReference>